<comment type="caution">
    <text evidence="1">The sequence shown here is derived from an EMBL/GenBank/DDBJ whole genome shotgun (WGS) entry which is preliminary data.</text>
</comment>
<dbReference type="AlphaFoldDB" id="A0A821SSN8"/>
<reference evidence="1" key="1">
    <citation type="submission" date="2021-02" db="EMBL/GenBank/DDBJ databases">
        <authorList>
            <person name="Steward A R."/>
        </authorList>
    </citation>
    <scope>NUCLEOTIDE SEQUENCE</scope>
</reference>
<organism evidence="1 2">
    <name type="scientific">Pieris macdunnoughi</name>
    <dbReference type="NCBI Taxonomy" id="345717"/>
    <lineage>
        <taxon>Eukaryota</taxon>
        <taxon>Metazoa</taxon>
        <taxon>Ecdysozoa</taxon>
        <taxon>Arthropoda</taxon>
        <taxon>Hexapoda</taxon>
        <taxon>Insecta</taxon>
        <taxon>Pterygota</taxon>
        <taxon>Neoptera</taxon>
        <taxon>Endopterygota</taxon>
        <taxon>Lepidoptera</taxon>
        <taxon>Glossata</taxon>
        <taxon>Ditrysia</taxon>
        <taxon>Papilionoidea</taxon>
        <taxon>Pieridae</taxon>
        <taxon>Pierinae</taxon>
        <taxon>Pieris</taxon>
    </lineage>
</organism>
<keyword evidence="2" id="KW-1185">Reference proteome</keyword>
<accession>A0A821SSN8</accession>
<proteinExistence type="predicted"/>
<sequence length="106" mass="11943">MSAKAESEAKDPRISLLFSVEASDYYYDLISRCIGTISLWIPKNSVVYIWSKQCWKKAHAVCSSSKHLVQELLIVIAAVQVIHTPMCLAKTQMSTRVYSNIYTGKV</sequence>
<name>A0A821SSN8_9NEOP</name>
<dbReference type="Proteomes" id="UP000663880">
    <property type="component" value="Unassembled WGS sequence"/>
</dbReference>
<gene>
    <name evidence="1" type="ORF">PMACD_LOCUS8137</name>
</gene>
<evidence type="ECO:0000313" key="2">
    <source>
        <dbReference type="Proteomes" id="UP000663880"/>
    </source>
</evidence>
<protein>
    <submittedName>
        <fullName evidence="1">Uncharacterized protein</fullName>
    </submittedName>
</protein>
<evidence type="ECO:0000313" key="1">
    <source>
        <dbReference type="EMBL" id="CAF4863745.1"/>
    </source>
</evidence>
<dbReference type="EMBL" id="CAJOBZ010000020">
    <property type="protein sequence ID" value="CAF4863745.1"/>
    <property type="molecule type" value="Genomic_DNA"/>
</dbReference>